<comment type="similarity">
    <text evidence="2">Belongs to the PPR family. PCMP-E subfamily.</text>
</comment>
<organism evidence="4 5">
    <name type="scientific">Trifolium pratense</name>
    <name type="common">Red clover</name>
    <dbReference type="NCBI Taxonomy" id="57577"/>
    <lineage>
        <taxon>Eukaryota</taxon>
        <taxon>Viridiplantae</taxon>
        <taxon>Streptophyta</taxon>
        <taxon>Embryophyta</taxon>
        <taxon>Tracheophyta</taxon>
        <taxon>Spermatophyta</taxon>
        <taxon>Magnoliopsida</taxon>
        <taxon>eudicotyledons</taxon>
        <taxon>Gunneridae</taxon>
        <taxon>Pentapetalae</taxon>
        <taxon>rosids</taxon>
        <taxon>fabids</taxon>
        <taxon>Fabales</taxon>
        <taxon>Fabaceae</taxon>
        <taxon>Papilionoideae</taxon>
        <taxon>50 kb inversion clade</taxon>
        <taxon>NPAAA clade</taxon>
        <taxon>Hologalegina</taxon>
        <taxon>IRL clade</taxon>
        <taxon>Trifolieae</taxon>
        <taxon>Trifolium</taxon>
    </lineage>
</organism>
<dbReference type="EMBL" id="ASHM01016829">
    <property type="protein sequence ID" value="PNX98607.1"/>
    <property type="molecule type" value="Genomic_DNA"/>
</dbReference>
<accession>A0A2K3N6C8</accession>
<dbReference type="InterPro" id="IPR046848">
    <property type="entry name" value="E_motif"/>
</dbReference>
<dbReference type="Pfam" id="PF20431">
    <property type="entry name" value="E_motif"/>
    <property type="match status" value="1"/>
</dbReference>
<dbReference type="PROSITE" id="PS51375">
    <property type="entry name" value="PPR"/>
    <property type="match status" value="4"/>
</dbReference>
<reference evidence="4 5" key="1">
    <citation type="journal article" date="2014" name="Am. J. Bot.">
        <title>Genome assembly and annotation for red clover (Trifolium pratense; Fabaceae).</title>
        <authorList>
            <person name="Istvanek J."/>
            <person name="Jaros M."/>
            <person name="Krenek A."/>
            <person name="Repkova J."/>
        </authorList>
    </citation>
    <scope>NUCLEOTIDE SEQUENCE [LARGE SCALE GENOMIC DNA]</scope>
    <source>
        <strain evidence="5">cv. Tatra</strain>
        <tissue evidence="4">Young leaves</tissue>
    </source>
</reference>
<dbReference type="InterPro" id="IPR011990">
    <property type="entry name" value="TPR-like_helical_dom_sf"/>
</dbReference>
<dbReference type="FunFam" id="1.25.40.10:FF:001093">
    <property type="entry name" value="Pentatricopeptide repeat-containing protein At2g34400"/>
    <property type="match status" value="1"/>
</dbReference>
<evidence type="ECO:0000313" key="5">
    <source>
        <dbReference type="Proteomes" id="UP000236291"/>
    </source>
</evidence>
<dbReference type="NCBIfam" id="TIGR00756">
    <property type="entry name" value="PPR"/>
    <property type="match status" value="4"/>
</dbReference>
<feature type="repeat" description="PPR" evidence="3">
    <location>
        <begin position="116"/>
        <end position="150"/>
    </location>
</feature>
<evidence type="ECO:0000313" key="4">
    <source>
        <dbReference type="EMBL" id="PNX98607.1"/>
    </source>
</evidence>
<reference evidence="4 5" key="2">
    <citation type="journal article" date="2017" name="Front. Plant Sci.">
        <title>Gene Classification and Mining of Molecular Markers Useful in Red Clover (Trifolium pratense) Breeding.</title>
        <authorList>
            <person name="Istvanek J."/>
            <person name="Dluhosova J."/>
            <person name="Dluhos P."/>
            <person name="Patkova L."/>
            <person name="Nedelnik J."/>
            <person name="Repkova J."/>
        </authorList>
    </citation>
    <scope>NUCLEOTIDE SEQUENCE [LARGE SCALE GENOMIC DNA]</scope>
    <source>
        <strain evidence="5">cv. Tatra</strain>
        <tissue evidence="4">Young leaves</tissue>
    </source>
</reference>
<dbReference type="GO" id="GO:0009451">
    <property type="term" value="P:RNA modification"/>
    <property type="evidence" value="ECO:0007669"/>
    <property type="project" value="InterPro"/>
</dbReference>
<dbReference type="Gramene" id="Tp57577_TGAC_v2_mRNA30395">
    <property type="protein sequence ID" value="Tp57577_TGAC_v2_mRNA30395"/>
    <property type="gene ID" value="Tp57577_TGAC_v2_gene29385"/>
</dbReference>
<proteinExistence type="inferred from homology"/>
<dbReference type="OrthoDB" id="185373at2759"/>
<protein>
    <submittedName>
        <fullName evidence="4">Pentatricopeptide repeat-containing protein at1g03540-like protein</fullName>
    </submittedName>
</protein>
<comment type="caution">
    <text evidence="4">The sequence shown here is derived from an EMBL/GenBank/DDBJ whole genome shotgun (WGS) entry which is preliminary data.</text>
</comment>
<dbReference type="InterPro" id="IPR002885">
    <property type="entry name" value="PPR_rpt"/>
</dbReference>
<dbReference type="AlphaFoldDB" id="A0A2K3N6C8"/>
<sequence length="620" mass="69511">MSLMMKKKLHPSFLSTDSKILQLLKNGALSESIHLLNTCQPTTISLKPVIYASLLQTCVKTSSFHHGTSFHAHIIKSGLHSDRFVGNSLLTLYFKLNPGPHLSHARQLFDSLSYKDVISWTSLISGYTRSCLPLHSLSLFKQMLAFPIQPNAFTLSSVIKACSQLNELNIGRCFHSMVIFRGFDSNIVVCCALIDMYGWNRAVEDARKVFDELPERDDVYCWTAVISTFTRNDMFKEALDLFYVMHRVRGLVPDGFTFGTVVTACANLGLLRQGKEVHAKVVSLGFGGNVVVESSLLDMYGKCGSVRHSRILFDRLSDNNNFVSWTAMLGVYCQNKEYQNVLDLVRERGVMDFYAFGIVLRACSGLAMVNHGKEVHCKYVRKGGWKDVIIESALVDLYAKCGIVDFAHKVFASMEVKNLITWNSMMSGFAQNGRAVEALAMFEDMIKEGIKPDSITFVSVLFACSHAGLIDEGKRLFALMGEFGIKPSVEHYNCMIDLLGRADFIEEAGCWLENADCRYDKSLWAALLGACTKSSDYITAERIAKKMIELEPDFHLSYVLLGNIYKEVGRWDDAVEIRKLMVDRGVKKLTAKSWIDSENRNGSHVNVCTEKSISSMQEAV</sequence>
<dbReference type="InterPro" id="IPR046960">
    <property type="entry name" value="PPR_At4g14850-like_plant"/>
</dbReference>
<name>A0A2K3N6C8_TRIPR</name>
<evidence type="ECO:0000256" key="1">
    <source>
        <dbReference type="ARBA" id="ARBA00022737"/>
    </source>
</evidence>
<keyword evidence="1" id="KW-0677">Repeat</keyword>
<dbReference type="Gene3D" id="1.25.40.10">
    <property type="entry name" value="Tetratricopeptide repeat domain"/>
    <property type="match status" value="5"/>
</dbReference>
<dbReference type="FunFam" id="1.25.40.10:FF:001535">
    <property type="entry name" value="Putative pentatricopeptide repeat-containing protein, mitochondrial"/>
    <property type="match status" value="1"/>
</dbReference>
<dbReference type="Pfam" id="PF01535">
    <property type="entry name" value="PPR"/>
    <property type="match status" value="3"/>
</dbReference>
<dbReference type="SUPFAM" id="SSF48452">
    <property type="entry name" value="TPR-like"/>
    <property type="match status" value="1"/>
</dbReference>
<feature type="repeat" description="PPR" evidence="3">
    <location>
        <begin position="453"/>
        <end position="487"/>
    </location>
</feature>
<dbReference type="GO" id="GO:0003723">
    <property type="term" value="F:RNA binding"/>
    <property type="evidence" value="ECO:0007669"/>
    <property type="project" value="InterPro"/>
</dbReference>
<dbReference type="Pfam" id="PF13041">
    <property type="entry name" value="PPR_2"/>
    <property type="match status" value="3"/>
</dbReference>
<feature type="repeat" description="PPR" evidence="3">
    <location>
        <begin position="218"/>
        <end position="253"/>
    </location>
</feature>
<dbReference type="STRING" id="57577.A0A2K3N6C8"/>
<dbReference type="PANTHER" id="PTHR47926">
    <property type="entry name" value="PENTATRICOPEPTIDE REPEAT-CONTAINING PROTEIN"/>
    <property type="match status" value="1"/>
</dbReference>
<gene>
    <name evidence="4" type="ORF">L195_g021857</name>
</gene>
<evidence type="ECO:0000256" key="3">
    <source>
        <dbReference type="PROSITE-ProRule" id="PRU00708"/>
    </source>
</evidence>
<feature type="repeat" description="PPR" evidence="3">
    <location>
        <begin position="418"/>
        <end position="452"/>
    </location>
</feature>
<evidence type="ECO:0000256" key="2">
    <source>
        <dbReference type="ARBA" id="ARBA00061659"/>
    </source>
</evidence>
<dbReference type="Proteomes" id="UP000236291">
    <property type="component" value="Unassembled WGS sequence"/>
</dbReference>
<dbReference type="PANTHER" id="PTHR47926:SF525">
    <property type="entry name" value="EMB2261"/>
    <property type="match status" value="1"/>
</dbReference>